<dbReference type="OrthoDB" id="2830640at2759"/>
<name>A0A0D2AD82_9PEZI</name>
<keyword evidence="3 5" id="KW-1133">Transmembrane helix</keyword>
<feature type="transmembrane region" description="Helical" evidence="5">
    <location>
        <begin position="441"/>
        <end position="463"/>
    </location>
</feature>
<keyword evidence="2 5" id="KW-0812">Transmembrane</keyword>
<proteinExistence type="predicted"/>
<organism evidence="6 7">
    <name type="scientific">Verruconis gallopava</name>
    <dbReference type="NCBI Taxonomy" id="253628"/>
    <lineage>
        <taxon>Eukaryota</taxon>
        <taxon>Fungi</taxon>
        <taxon>Dikarya</taxon>
        <taxon>Ascomycota</taxon>
        <taxon>Pezizomycotina</taxon>
        <taxon>Dothideomycetes</taxon>
        <taxon>Pleosporomycetidae</taxon>
        <taxon>Venturiales</taxon>
        <taxon>Sympoventuriaceae</taxon>
        <taxon>Verruconis</taxon>
    </lineage>
</organism>
<feature type="transmembrane region" description="Helical" evidence="5">
    <location>
        <begin position="407"/>
        <end position="429"/>
    </location>
</feature>
<reference evidence="6 7" key="1">
    <citation type="submission" date="2015-01" db="EMBL/GenBank/DDBJ databases">
        <title>The Genome Sequence of Ochroconis gallopava CBS43764.</title>
        <authorList>
            <consortium name="The Broad Institute Genomics Platform"/>
            <person name="Cuomo C."/>
            <person name="de Hoog S."/>
            <person name="Gorbushina A."/>
            <person name="Stielow B."/>
            <person name="Teixiera M."/>
            <person name="Abouelleil A."/>
            <person name="Chapman S.B."/>
            <person name="Priest M."/>
            <person name="Young S.K."/>
            <person name="Wortman J."/>
            <person name="Nusbaum C."/>
            <person name="Birren B."/>
        </authorList>
    </citation>
    <scope>NUCLEOTIDE SEQUENCE [LARGE SCALE GENOMIC DNA]</scope>
    <source>
        <strain evidence="6 7">CBS 43764</strain>
    </source>
</reference>
<evidence type="ECO:0000256" key="3">
    <source>
        <dbReference type="ARBA" id="ARBA00022989"/>
    </source>
</evidence>
<dbReference type="RefSeq" id="XP_016214274.1">
    <property type="nucleotide sequence ID" value="XM_016358072.1"/>
</dbReference>
<evidence type="ECO:0000313" key="7">
    <source>
        <dbReference type="Proteomes" id="UP000053259"/>
    </source>
</evidence>
<gene>
    <name evidence="6" type="ORF">PV09_04682</name>
</gene>
<dbReference type="SUPFAM" id="SSF144083">
    <property type="entry name" value="Magnesium transport protein CorA, transmembrane region"/>
    <property type="match status" value="1"/>
</dbReference>
<sequence>MPPAFVHSNKLKEYVGPPADPVPEDYVEYLEIGAFLEKKESYCKAVNLSDEDLDEWLRPTSTLPFEKFVLGQAPRKVLRLVICSLPCRKFPHQPFTKDEFYQMRDVYNLKEDFFQTGELCGPNLWFETVVSDGCHGKPEAHVSLAYVDWSGYVVQVDKFNTAKAAFKMSLCYDPASRITCAVVRVLVNLELDQLRSRLEALKHYMWLPVMLPLIIAETRVVSTPEKLNEDKDGITLLEKDAGVYKNTYFKDTLNPETVAPSEAREFDLIINGIIPIKSRCDYLLIKTKMCLEFLDFLDNVSKSYKADHVLKNRFGDFEQRCQAVCSSKIAYQQVFATNVQTRCRYVLDRAASLTSQCYTMMGQKDNYLNLRTANVSLKIAEMSREDNLQMKKIAESTARDSTDMRSIAMLTMIYLPPTFTATFFSTSFFDFSPRNEKLVSWWYWVYWVVTCALVICTLGLWYVQVKWGLMFWKRKANGKAAEDTEKHAIVPKSP</sequence>
<evidence type="ECO:0000256" key="2">
    <source>
        <dbReference type="ARBA" id="ARBA00022692"/>
    </source>
</evidence>
<dbReference type="GeneID" id="27312655"/>
<keyword evidence="7" id="KW-1185">Reference proteome</keyword>
<protein>
    <submittedName>
        <fullName evidence="6">Uncharacterized protein</fullName>
    </submittedName>
</protein>
<dbReference type="InterPro" id="IPR045863">
    <property type="entry name" value="CorA_TM1_TM2"/>
</dbReference>
<dbReference type="Gene3D" id="1.20.58.340">
    <property type="entry name" value="Magnesium transport protein CorA, transmembrane region"/>
    <property type="match status" value="1"/>
</dbReference>
<dbReference type="VEuPathDB" id="FungiDB:PV09_04682"/>
<dbReference type="STRING" id="253628.A0A0D2AD82"/>
<evidence type="ECO:0000256" key="1">
    <source>
        <dbReference type="ARBA" id="ARBA00004141"/>
    </source>
</evidence>
<keyword evidence="4 5" id="KW-0472">Membrane</keyword>
<accession>A0A0D2AD82</accession>
<evidence type="ECO:0000256" key="5">
    <source>
        <dbReference type="SAM" id="Phobius"/>
    </source>
</evidence>
<comment type="subcellular location">
    <subcellularLocation>
        <location evidence="1">Membrane</location>
        <topology evidence="1">Multi-pass membrane protein</topology>
    </subcellularLocation>
</comment>
<dbReference type="Proteomes" id="UP000053259">
    <property type="component" value="Unassembled WGS sequence"/>
</dbReference>
<dbReference type="InParanoid" id="A0A0D2AD82"/>
<evidence type="ECO:0000256" key="4">
    <source>
        <dbReference type="ARBA" id="ARBA00023136"/>
    </source>
</evidence>
<dbReference type="GO" id="GO:0016020">
    <property type="term" value="C:membrane"/>
    <property type="evidence" value="ECO:0007669"/>
    <property type="project" value="UniProtKB-SubCell"/>
</dbReference>
<evidence type="ECO:0000313" key="6">
    <source>
        <dbReference type="EMBL" id="KIW04405.1"/>
    </source>
</evidence>
<dbReference type="EMBL" id="KN847541">
    <property type="protein sequence ID" value="KIW04405.1"/>
    <property type="molecule type" value="Genomic_DNA"/>
</dbReference>
<dbReference type="HOGENOM" id="CLU_570121_0_0_1"/>
<dbReference type="AlphaFoldDB" id="A0A0D2AD82"/>